<feature type="region of interest" description="Disordered" evidence="1">
    <location>
        <begin position="321"/>
        <end position="350"/>
    </location>
</feature>
<comment type="caution">
    <text evidence="2">The sequence shown here is derived from an EMBL/GenBank/DDBJ whole genome shotgun (WGS) entry which is preliminary data.</text>
</comment>
<gene>
    <name evidence="2" type="ORF">CPELLU_LOCUS11645</name>
</gene>
<organism evidence="2 3">
    <name type="scientific">Cetraspora pellucida</name>
    <dbReference type="NCBI Taxonomy" id="1433469"/>
    <lineage>
        <taxon>Eukaryota</taxon>
        <taxon>Fungi</taxon>
        <taxon>Fungi incertae sedis</taxon>
        <taxon>Mucoromycota</taxon>
        <taxon>Glomeromycotina</taxon>
        <taxon>Glomeromycetes</taxon>
        <taxon>Diversisporales</taxon>
        <taxon>Gigasporaceae</taxon>
        <taxon>Cetraspora</taxon>
    </lineage>
</organism>
<name>A0A9N9HN74_9GLOM</name>
<reference evidence="2" key="1">
    <citation type="submission" date="2021-06" db="EMBL/GenBank/DDBJ databases">
        <authorList>
            <person name="Kallberg Y."/>
            <person name="Tangrot J."/>
            <person name="Rosling A."/>
        </authorList>
    </citation>
    <scope>NUCLEOTIDE SEQUENCE</scope>
    <source>
        <strain evidence="2">FL966</strain>
    </source>
</reference>
<sequence>MSDIESEETSQTENLLEVNDVLEKDNFQTEDSQTNLKKHKQHHKTNKQPALCWKYFKVEEEESSNTKGSQQTITSILQCVVLHKGIKKLNICHAVAEWLLMLYSYTGHAIKEFLINKAQEFNLQNKILCIVTDNGNNIVRAIRNWESVERLSCTAHILQLSINHAFKPQCQQIIHIQNLKKMFCNNSNSSDESENNSNFEDEKGNEIIANNQITINKLIELHPAIRQLSVTLPLDDDPDAQKDGQKLNKLILQDNEWDFVKRLIEILELFNSATEYFSAERYCIIVYIHLLMKAIKVYYAKNIDPNEYDYNNAEGLQKTSNYDLESDSSDNKNESNISFDTQENQSENDPELIDYPSQICLLVTLLDPWLKEMTFANEETRNNTINECDLIFSNAQRSQEFTDELDFYLDFRQTPLAFSDADSLL</sequence>
<protein>
    <submittedName>
        <fullName evidence="2">10136_t:CDS:1</fullName>
    </submittedName>
</protein>
<accession>A0A9N9HN74</accession>
<evidence type="ECO:0000256" key="1">
    <source>
        <dbReference type="SAM" id="MobiDB-lite"/>
    </source>
</evidence>
<keyword evidence="3" id="KW-1185">Reference proteome</keyword>
<dbReference type="InterPro" id="IPR012337">
    <property type="entry name" value="RNaseH-like_sf"/>
</dbReference>
<dbReference type="SUPFAM" id="SSF53098">
    <property type="entry name" value="Ribonuclease H-like"/>
    <property type="match status" value="1"/>
</dbReference>
<dbReference type="OrthoDB" id="2406548at2759"/>
<proteinExistence type="predicted"/>
<evidence type="ECO:0000313" key="2">
    <source>
        <dbReference type="EMBL" id="CAG8697545.1"/>
    </source>
</evidence>
<dbReference type="EMBL" id="CAJVQA010010502">
    <property type="protein sequence ID" value="CAG8697545.1"/>
    <property type="molecule type" value="Genomic_DNA"/>
</dbReference>
<evidence type="ECO:0000313" key="3">
    <source>
        <dbReference type="Proteomes" id="UP000789759"/>
    </source>
</evidence>
<dbReference type="AlphaFoldDB" id="A0A9N9HN74"/>
<dbReference type="Proteomes" id="UP000789759">
    <property type="component" value="Unassembled WGS sequence"/>
</dbReference>